<name>A0AAD6Z7M9_9AGAR</name>
<feature type="region of interest" description="Disordered" evidence="1">
    <location>
        <begin position="95"/>
        <end position="118"/>
    </location>
</feature>
<evidence type="ECO:0000256" key="1">
    <source>
        <dbReference type="SAM" id="MobiDB-lite"/>
    </source>
</evidence>
<evidence type="ECO:0008006" key="4">
    <source>
        <dbReference type="Google" id="ProtNLM"/>
    </source>
</evidence>
<comment type="caution">
    <text evidence="2">The sequence shown here is derived from an EMBL/GenBank/DDBJ whole genome shotgun (WGS) entry which is preliminary data.</text>
</comment>
<reference evidence="2" key="1">
    <citation type="submission" date="2023-03" db="EMBL/GenBank/DDBJ databases">
        <title>Massive genome expansion in bonnet fungi (Mycena s.s.) driven by repeated elements and novel gene families across ecological guilds.</title>
        <authorList>
            <consortium name="Lawrence Berkeley National Laboratory"/>
            <person name="Harder C.B."/>
            <person name="Miyauchi S."/>
            <person name="Viragh M."/>
            <person name="Kuo A."/>
            <person name="Thoen E."/>
            <person name="Andreopoulos B."/>
            <person name="Lu D."/>
            <person name="Skrede I."/>
            <person name="Drula E."/>
            <person name="Henrissat B."/>
            <person name="Morin E."/>
            <person name="Kohler A."/>
            <person name="Barry K."/>
            <person name="LaButti K."/>
            <person name="Morin E."/>
            <person name="Salamov A."/>
            <person name="Lipzen A."/>
            <person name="Mereny Z."/>
            <person name="Hegedus B."/>
            <person name="Baldrian P."/>
            <person name="Stursova M."/>
            <person name="Weitz H."/>
            <person name="Taylor A."/>
            <person name="Grigoriev I.V."/>
            <person name="Nagy L.G."/>
            <person name="Martin F."/>
            <person name="Kauserud H."/>
        </authorList>
    </citation>
    <scope>NUCLEOTIDE SEQUENCE</scope>
    <source>
        <strain evidence="2">CBHHK002</strain>
    </source>
</reference>
<protein>
    <recommendedName>
        <fullName evidence="4">SAM domain-containing protein</fullName>
    </recommendedName>
</protein>
<evidence type="ECO:0000313" key="3">
    <source>
        <dbReference type="Proteomes" id="UP001218218"/>
    </source>
</evidence>
<gene>
    <name evidence="2" type="ORF">DFH08DRAFT_823147</name>
</gene>
<feature type="compositionally biased region" description="Basic and acidic residues" evidence="1">
    <location>
        <begin position="1"/>
        <end position="11"/>
    </location>
</feature>
<keyword evidence="3" id="KW-1185">Reference proteome</keyword>
<dbReference type="AlphaFoldDB" id="A0AAD6Z7M9"/>
<dbReference type="Proteomes" id="UP001218218">
    <property type="component" value="Unassembled WGS sequence"/>
</dbReference>
<proteinExistence type="predicted"/>
<dbReference type="EMBL" id="JARIHO010000079">
    <property type="protein sequence ID" value="KAJ7310110.1"/>
    <property type="molecule type" value="Genomic_DNA"/>
</dbReference>
<accession>A0AAD6Z7M9</accession>
<organism evidence="2 3">
    <name type="scientific">Mycena albidolilacea</name>
    <dbReference type="NCBI Taxonomy" id="1033008"/>
    <lineage>
        <taxon>Eukaryota</taxon>
        <taxon>Fungi</taxon>
        <taxon>Dikarya</taxon>
        <taxon>Basidiomycota</taxon>
        <taxon>Agaricomycotina</taxon>
        <taxon>Agaricomycetes</taxon>
        <taxon>Agaricomycetidae</taxon>
        <taxon>Agaricales</taxon>
        <taxon>Marasmiineae</taxon>
        <taxon>Mycenaceae</taxon>
        <taxon>Mycena</taxon>
    </lineage>
</organism>
<sequence length="446" mass="49605">MGDRRKAESRKSRAQRPNTGSRKAAGSTRKQQSPEKENTTRLKPKPLTKKQSMSSSDVDTAELLIGLGTARNPMDKVFDTVMGISPEESAAIDAEQYGGGSDDESDGQAFQADDHSDSKDEEYTIVYKVPFHNATQELKLSCTTTFVGFLTAVLRKMEVGVTHLSAIGYVALYKPKNPKPVPKLLETSEDYKSLMADITEYRKYYLKKKGGGGGGGRWLPATQPAAPLEASEQHKHELMAAIEKYHACQEHMGKACYVLTLGEHYQYMNNDLVIWATLIWCDLATVDTVPDQLKVEDKINKQKRAKNAVMQTQLNGGCGPMWLQMQMPPWMYGMPPWMMQAPGSGGISQLPVPVPSPSPPCKRKYPAITAWLQALDSNEDRGADGQNYKKYADTFSAVGIIQLDDLLNVESVEKLQELMQMNWGTAKQLIKFAQEDCKKKMKAHVD</sequence>
<evidence type="ECO:0000313" key="2">
    <source>
        <dbReference type="EMBL" id="KAJ7310110.1"/>
    </source>
</evidence>
<feature type="region of interest" description="Disordered" evidence="1">
    <location>
        <begin position="1"/>
        <end position="58"/>
    </location>
</feature>